<dbReference type="EnsemblMetazoa" id="GPPI005396-RA">
    <property type="protein sequence ID" value="GPPI005396-PA"/>
    <property type="gene ID" value="GPPI005396"/>
</dbReference>
<dbReference type="EMBL" id="JXJN01002189">
    <property type="status" value="NOT_ANNOTATED_CDS"/>
    <property type="molecule type" value="Genomic_DNA"/>
</dbReference>
<dbReference type="EMBL" id="JXJN01002190">
    <property type="status" value="NOT_ANNOTATED_CDS"/>
    <property type="molecule type" value="Genomic_DNA"/>
</dbReference>
<proteinExistence type="predicted"/>
<accession>A0A1B0AQZ7</accession>
<evidence type="ECO:0000313" key="2">
    <source>
        <dbReference type="Proteomes" id="UP000092460"/>
    </source>
</evidence>
<dbReference type="VEuPathDB" id="VectorBase:GPPI005396"/>
<keyword evidence="2" id="KW-1185">Reference proteome</keyword>
<dbReference type="Proteomes" id="UP000092460">
    <property type="component" value="Unassembled WGS sequence"/>
</dbReference>
<dbReference type="AlphaFoldDB" id="A0A1B0AQZ7"/>
<sequence>INKHRTKGFHSYNKGEKKLDEAVQYSGFISLVTVTGDKRLLTARYWRRLQNIYIFENVLNVGLSGISYVCINQSTLMLKVSDVLLLLLASLMSRSPHRQLNSINPFVYWCLSKRSCRTI</sequence>
<reference evidence="1" key="2">
    <citation type="submission" date="2020-05" db="UniProtKB">
        <authorList>
            <consortium name="EnsemblMetazoa"/>
        </authorList>
    </citation>
    <scope>IDENTIFICATION</scope>
    <source>
        <strain evidence="1">IAEA</strain>
    </source>
</reference>
<name>A0A1B0AQZ7_9MUSC</name>
<evidence type="ECO:0000313" key="1">
    <source>
        <dbReference type="EnsemblMetazoa" id="GPPI005396-PA"/>
    </source>
</evidence>
<reference evidence="2" key="1">
    <citation type="submission" date="2015-01" db="EMBL/GenBank/DDBJ databases">
        <authorList>
            <person name="Aksoy S."/>
            <person name="Warren W."/>
            <person name="Wilson R.K."/>
        </authorList>
    </citation>
    <scope>NUCLEOTIDE SEQUENCE [LARGE SCALE GENOMIC DNA]</scope>
    <source>
        <strain evidence="2">IAEA</strain>
    </source>
</reference>
<organism evidence="1 2">
    <name type="scientific">Glossina palpalis gambiensis</name>
    <dbReference type="NCBI Taxonomy" id="67801"/>
    <lineage>
        <taxon>Eukaryota</taxon>
        <taxon>Metazoa</taxon>
        <taxon>Ecdysozoa</taxon>
        <taxon>Arthropoda</taxon>
        <taxon>Hexapoda</taxon>
        <taxon>Insecta</taxon>
        <taxon>Pterygota</taxon>
        <taxon>Neoptera</taxon>
        <taxon>Endopterygota</taxon>
        <taxon>Diptera</taxon>
        <taxon>Brachycera</taxon>
        <taxon>Muscomorpha</taxon>
        <taxon>Hippoboscoidea</taxon>
        <taxon>Glossinidae</taxon>
        <taxon>Glossina</taxon>
    </lineage>
</organism>
<protein>
    <submittedName>
        <fullName evidence="1">Uncharacterized protein</fullName>
    </submittedName>
</protein>